<organism evidence="1">
    <name type="scientific">Myoviridae sp. ct35n35</name>
    <dbReference type="NCBI Taxonomy" id="2823534"/>
    <lineage>
        <taxon>Viruses</taxon>
        <taxon>Duplodnaviria</taxon>
        <taxon>Heunggongvirae</taxon>
        <taxon>Uroviricota</taxon>
        <taxon>Caudoviricetes</taxon>
    </lineage>
</organism>
<protein>
    <submittedName>
        <fullName evidence="1">Uncharacterized protein</fullName>
    </submittedName>
</protein>
<sequence length="66" mass="7833">MKTYTIQRKERLKQRNECVRKLFESLSGRHPQWRAEAIIAEVAAQMYLSPRTVEAIVFYEGIYAEK</sequence>
<reference evidence="1" key="1">
    <citation type="journal article" date="2021" name="Proc. Natl. Acad. Sci. U.S.A.">
        <title>A Catalog of Tens of Thousands of Viruses from Human Metagenomes Reveals Hidden Associations with Chronic Diseases.</title>
        <authorList>
            <person name="Tisza M.J."/>
            <person name="Buck C.B."/>
        </authorList>
    </citation>
    <scope>NUCLEOTIDE SEQUENCE</scope>
    <source>
        <strain evidence="1">Ct35n35</strain>
    </source>
</reference>
<evidence type="ECO:0000313" key="1">
    <source>
        <dbReference type="EMBL" id="DAD67695.1"/>
    </source>
</evidence>
<proteinExistence type="predicted"/>
<dbReference type="EMBL" id="BK014683">
    <property type="protein sequence ID" value="DAD67695.1"/>
    <property type="molecule type" value="Genomic_DNA"/>
</dbReference>
<name>A0A8S5LCN4_9CAUD</name>
<accession>A0A8S5LCN4</accession>